<sequence>MSKNSAERTHWSSRVHEVVLTRDKHGQLRVHVRGGAELGQFPMLAAPGGITTDGQAAQTRGELLLEVNDTPVAGLTTTDVMAVLKHCKDPVRLRCLKTAAKTLKISSFERMRPCVL</sequence>
<dbReference type="GO" id="GO:0030159">
    <property type="term" value="F:signaling receptor complex adaptor activity"/>
    <property type="evidence" value="ECO:0007669"/>
    <property type="project" value="TreeGrafter"/>
</dbReference>
<dbReference type="GO" id="GO:0046332">
    <property type="term" value="F:SMAD binding"/>
    <property type="evidence" value="ECO:0007669"/>
    <property type="project" value="TreeGrafter"/>
</dbReference>
<evidence type="ECO:0000259" key="1">
    <source>
        <dbReference type="PROSITE" id="PS50106"/>
    </source>
</evidence>
<dbReference type="AlphaFoldDB" id="A0A7J6AAR7"/>
<dbReference type="GO" id="GO:0005886">
    <property type="term" value="C:plasma membrane"/>
    <property type="evidence" value="ECO:0007669"/>
    <property type="project" value="GOC"/>
</dbReference>
<reference evidence="2 3" key="1">
    <citation type="submission" date="2020-02" db="EMBL/GenBank/DDBJ databases">
        <title>A chromosome-scale genome assembly of the black bullhead catfish (Ameiurus melas).</title>
        <authorList>
            <person name="Wen M."/>
            <person name="Zham M."/>
            <person name="Cabau C."/>
            <person name="Klopp C."/>
            <person name="Donnadieu C."/>
            <person name="Roques C."/>
            <person name="Bouchez O."/>
            <person name="Lampietro C."/>
            <person name="Jouanno E."/>
            <person name="Herpin A."/>
            <person name="Louis A."/>
            <person name="Berthelot C."/>
            <person name="Parey E."/>
            <person name="Roest-Crollius H."/>
            <person name="Braasch I."/>
            <person name="Postlethwait J."/>
            <person name="Robinson-Rechavi M."/>
            <person name="Echchiki A."/>
            <person name="Begum T."/>
            <person name="Montfort J."/>
            <person name="Schartl M."/>
            <person name="Bobe J."/>
            <person name="Guiguen Y."/>
        </authorList>
    </citation>
    <scope>NUCLEOTIDE SEQUENCE [LARGE SCALE GENOMIC DNA]</scope>
    <source>
        <strain evidence="2">M_S1</strain>
        <tissue evidence="2">Blood</tissue>
    </source>
</reference>
<comment type="caution">
    <text evidence="2">The sequence shown here is derived from an EMBL/GenBank/DDBJ whole genome shotgun (WGS) entry which is preliminary data.</text>
</comment>
<dbReference type="PROSITE" id="PS50106">
    <property type="entry name" value="PDZ"/>
    <property type="match status" value="1"/>
</dbReference>
<evidence type="ECO:0000313" key="3">
    <source>
        <dbReference type="Proteomes" id="UP000593565"/>
    </source>
</evidence>
<dbReference type="PANTHER" id="PTHR10316">
    <property type="entry name" value="MEMBRANE ASSOCIATED GUANYLATE KINASE-RELATED"/>
    <property type="match status" value="1"/>
</dbReference>
<name>A0A7J6AAR7_AMEME</name>
<keyword evidence="3" id="KW-1185">Reference proteome</keyword>
<feature type="domain" description="PDZ" evidence="1">
    <location>
        <begin position="17"/>
        <end position="99"/>
    </location>
</feature>
<gene>
    <name evidence="2" type="ORF">AMELA_G00184410</name>
</gene>
<dbReference type="GO" id="GO:0005737">
    <property type="term" value="C:cytoplasm"/>
    <property type="evidence" value="ECO:0007669"/>
    <property type="project" value="TreeGrafter"/>
</dbReference>
<evidence type="ECO:0000313" key="2">
    <source>
        <dbReference type="EMBL" id="KAF4079962.1"/>
    </source>
</evidence>
<proteinExistence type="predicted"/>
<dbReference type="GO" id="GO:0007165">
    <property type="term" value="P:signal transduction"/>
    <property type="evidence" value="ECO:0007669"/>
    <property type="project" value="TreeGrafter"/>
</dbReference>
<dbReference type="Gene3D" id="2.30.42.10">
    <property type="match status" value="1"/>
</dbReference>
<dbReference type="InterPro" id="IPR001478">
    <property type="entry name" value="PDZ"/>
</dbReference>
<dbReference type="Proteomes" id="UP000593565">
    <property type="component" value="Unassembled WGS sequence"/>
</dbReference>
<dbReference type="GO" id="GO:0043113">
    <property type="term" value="P:receptor clustering"/>
    <property type="evidence" value="ECO:0007669"/>
    <property type="project" value="TreeGrafter"/>
</dbReference>
<dbReference type="GO" id="GO:0030425">
    <property type="term" value="C:dendrite"/>
    <property type="evidence" value="ECO:0007669"/>
    <property type="project" value="TreeGrafter"/>
</dbReference>
<organism evidence="2 3">
    <name type="scientific">Ameiurus melas</name>
    <name type="common">Black bullhead</name>
    <name type="synonym">Silurus melas</name>
    <dbReference type="NCBI Taxonomy" id="219545"/>
    <lineage>
        <taxon>Eukaryota</taxon>
        <taxon>Metazoa</taxon>
        <taxon>Chordata</taxon>
        <taxon>Craniata</taxon>
        <taxon>Vertebrata</taxon>
        <taxon>Euteleostomi</taxon>
        <taxon>Actinopterygii</taxon>
        <taxon>Neopterygii</taxon>
        <taxon>Teleostei</taxon>
        <taxon>Ostariophysi</taxon>
        <taxon>Siluriformes</taxon>
        <taxon>Ictaluridae</taxon>
        <taxon>Ameiurus</taxon>
    </lineage>
</organism>
<dbReference type="FunFam" id="2.30.42.10:FF:000155">
    <property type="entry name" value="membrane-associated guanylate kinase, WW and PDZ domain-containing protein 2 isoform X4"/>
    <property type="match status" value="1"/>
</dbReference>
<dbReference type="GO" id="GO:0005911">
    <property type="term" value="C:cell-cell junction"/>
    <property type="evidence" value="ECO:0007669"/>
    <property type="project" value="TreeGrafter"/>
</dbReference>
<dbReference type="InterPro" id="IPR036034">
    <property type="entry name" value="PDZ_sf"/>
</dbReference>
<protein>
    <recommendedName>
        <fullName evidence="1">PDZ domain-containing protein</fullName>
    </recommendedName>
</protein>
<dbReference type="GO" id="GO:0070699">
    <property type="term" value="F:type II activin receptor binding"/>
    <property type="evidence" value="ECO:0007669"/>
    <property type="project" value="TreeGrafter"/>
</dbReference>
<accession>A0A7J6AAR7</accession>
<dbReference type="EMBL" id="JAAGNN010000015">
    <property type="protein sequence ID" value="KAF4079962.1"/>
    <property type="molecule type" value="Genomic_DNA"/>
</dbReference>
<dbReference type="SUPFAM" id="SSF50156">
    <property type="entry name" value="PDZ domain-like"/>
    <property type="match status" value="1"/>
</dbReference>
<dbReference type="PANTHER" id="PTHR10316:SF27">
    <property type="entry name" value="MEMBRANE-ASSOCIATED GUANYLATE KINASE, WW AND PDZ DOMAIN-CONTAINING PROTEIN 2"/>
    <property type="match status" value="1"/>
</dbReference>
<dbReference type="GO" id="GO:0031697">
    <property type="term" value="F:beta-1 adrenergic receptor binding"/>
    <property type="evidence" value="ECO:0007669"/>
    <property type="project" value="TreeGrafter"/>
</dbReference>